<evidence type="ECO:0000313" key="2">
    <source>
        <dbReference type="Proteomes" id="UP000276133"/>
    </source>
</evidence>
<dbReference type="AlphaFoldDB" id="A0A3M7RJK8"/>
<gene>
    <name evidence="1" type="ORF">BpHYR1_035545</name>
</gene>
<name>A0A3M7RJK8_BRAPC</name>
<protein>
    <submittedName>
        <fullName evidence="1">Uncharacterized protein</fullName>
    </submittedName>
</protein>
<dbReference type="Proteomes" id="UP000276133">
    <property type="component" value="Unassembled WGS sequence"/>
</dbReference>
<comment type="caution">
    <text evidence="1">The sequence shown here is derived from an EMBL/GenBank/DDBJ whole genome shotgun (WGS) entry which is preliminary data.</text>
</comment>
<organism evidence="1 2">
    <name type="scientific">Brachionus plicatilis</name>
    <name type="common">Marine rotifer</name>
    <name type="synonym">Brachionus muelleri</name>
    <dbReference type="NCBI Taxonomy" id="10195"/>
    <lineage>
        <taxon>Eukaryota</taxon>
        <taxon>Metazoa</taxon>
        <taxon>Spiralia</taxon>
        <taxon>Gnathifera</taxon>
        <taxon>Rotifera</taxon>
        <taxon>Eurotatoria</taxon>
        <taxon>Monogononta</taxon>
        <taxon>Pseudotrocha</taxon>
        <taxon>Ploima</taxon>
        <taxon>Brachionidae</taxon>
        <taxon>Brachionus</taxon>
    </lineage>
</organism>
<keyword evidence="2" id="KW-1185">Reference proteome</keyword>
<proteinExistence type="predicted"/>
<evidence type="ECO:0000313" key="1">
    <source>
        <dbReference type="EMBL" id="RNA23580.1"/>
    </source>
</evidence>
<dbReference type="EMBL" id="REGN01003257">
    <property type="protein sequence ID" value="RNA23580.1"/>
    <property type="molecule type" value="Genomic_DNA"/>
</dbReference>
<sequence>MKNGNTSREQSLSGLVGWVNFGSSITETTLAPRIKKQLDKKLKFGWSSFMRIRHSIQYTI</sequence>
<reference evidence="1 2" key="1">
    <citation type="journal article" date="2018" name="Sci. Rep.">
        <title>Genomic signatures of local adaptation to the degree of environmental predictability in rotifers.</title>
        <authorList>
            <person name="Franch-Gras L."/>
            <person name="Hahn C."/>
            <person name="Garcia-Roger E.M."/>
            <person name="Carmona M.J."/>
            <person name="Serra M."/>
            <person name="Gomez A."/>
        </authorList>
    </citation>
    <scope>NUCLEOTIDE SEQUENCE [LARGE SCALE GENOMIC DNA]</scope>
    <source>
        <strain evidence="1">HYR1</strain>
    </source>
</reference>
<accession>A0A3M7RJK8</accession>